<reference evidence="1 2" key="1">
    <citation type="journal article" date="2020" name="Mol. Biol. Evol.">
        <title>Distinct Expression and Methylation Patterns for Genes with Different Fates following a Single Whole-Genome Duplication in Flowering Plants.</title>
        <authorList>
            <person name="Shi T."/>
            <person name="Rahmani R.S."/>
            <person name="Gugger P.F."/>
            <person name="Wang M."/>
            <person name="Li H."/>
            <person name="Zhang Y."/>
            <person name="Li Z."/>
            <person name="Wang Q."/>
            <person name="Van de Peer Y."/>
            <person name="Marchal K."/>
            <person name="Chen J."/>
        </authorList>
    </citation>
    <scope>NUCLEOTIDE SEQUENCE [LARGE SCALE GENOMIC DNA]</scope>
    <source>
        <tissue evidence="1">Leaf</tissue>
    </source>
</reference>
<accession>A0A822Y5F2</accession>
<proteinExistence type="predicted"/>
<comment type="caution">
    <text evidence="1">The sequence shown here is derived from an EMBL/GenBank/DDBJ whole genome shotgun (WGS) entry which is preliminary data.</text>
</comment>
<name>A0A822Y5F2_NELNU</name>
<sequence>MLETNSSFGSMSSSPSVLNLPPIRVYVEDYGAPFQDQKVGLEDHFSQMTINMQKQDEGFAALSSPPPLPTTITATTIPSTVYNNSTVVVGEY</sequence>
<dbReference type="EMBL" id="DUZY01000002">
    <property type="protein sequence ID" value="DAD27687.1"/>
    <property type="molecule type" value="Genomic_DNA"/>
</dbReference>
<evidence type="ECO:0000313" key="2">
    <source>
        <dbReference type="Proteomes" id="UP000607653"/>
    </source>
</evidence>
<protein>
    <submittedName>
        <fullName evidence="1">Uncharacterized protein</fullName>
    </submittedName>
</protein>
<organism evidence="1 2">
    <name type="scientific">Nelumbo nucifera</name>
    <name type="common">Sacred lotus</name>
    <dbReference type="NCBI Taxonomy" id="4432"/>
    <lineage>
        <taxon>Eukaryota</taxon>
        <taxon>Viridiplantae</taxon>
        <taxon>Streptophyta</taxon>
        <taxon>Embryophyta</taxon>
        <taxon>Tracheophyta</taxon>
        <taxon>Spermatophyta</taxon>
        <taxon>Magnoliopsida</taxon>
        <taxon>Proteales</taxon>
        <taxon>Nelumbonaceae</taxon>
        <taxon>Nelumbo</taxon>
    </lineage>
</organism>
<dbReference type="Proteomes" id="UP000607653">
    <property type="component" value="Unassembled WGS sequence"/>
</dbReference>
<keyword evidence="2" id="KW-1185">Reference proteome</keyword>
<dbReference type="AlphaFoldDB" id="A0A822Y5F2"/>
<gene>
    <name evidence="1" type="ORF">HUJ06_029155</name>
</gene>
<evidence type="ECO:0000313" key="1">
    <source>
        <dbReference type="EMBL" id="DAD27687.1"/>
    </source>
</evidence>